<dbReference type="InterPro" id="IPR029063">
    <property type="entry name" value="SAM-dependent_MTases_sf"/>
</dbReference>
<feature type="binding site" evidence="5">
    <location>
        <position position="28"/>
    </location>
    <ligand>
        <name>S-adenosyl-L-methionine</name>
        <dbReference type="ChEBI" id="CHEBI:59789"/>
    </ligand>
</feature>
<dbReference type="Gene3D" id="3.40.50.150">
    <property type="entry name" value="Vaccinia Virus protein VP39"/>
    <property type="match status" value="1"/>
</dbReference>
<dbReference type="PROSITE" id="PS51689">
    <property type="entry name" value="SAM_RNA_A_N6_MT"/>
    <property type="match status" value="1"/>
</dbReference>
<dbReference type="EMBL" id="CP120957">
    <property type="protein sequence ID" value="WFF84180.1"/>
    <property type="molecule type" value="Genomic_DNA"/>
</dbReference>
<evidence type="ECO:0000313" key="9">
    <source>
        <dbReference type="Proteomes" id="UP001219066"/>
    </source>
</evidence>
<organism evidence="8 9">
    <name type="scientific">Delftia tsuruhatensis</name>
    <dbReference type="NCBI Taxonomy" id="180282"/>
    <lineage>
        <taxon>Bacteria</taxon>
        <taxon>Pseudomonadati</taxon>
        <taxon>Pseudomonadota</taxon>
        <taxon>Betaproteobacteria</taxon>
        <taxon>Burkholderiales</taxon>
        <taxon>Comamonadaceae</taxon>
        <taxon>Delftia</taxon>
    </lineage>
</organism>
<feature type="domain" description="Ribosomal RNA adenine methylase transferase N-terminal" evidence="7">
    <location>
        <begin position="35"/>
        <end position="196"/>
    </location>
</feature>
<evidence type="ECO:0000259" key="7">
    <source>
        <dbReference type="SMART" id="SM00650"/>
    </source>
</evidence>
<keyword evidence="4 5" id="KW-0694">RNA-binding</keyword>
<dbReference type="SUPFAM" id="SSF53335">
    <property type="entry name" value="S-adenosyl-L-methionine-dependent methyltransferases"/>
    <property type="match status" value="1"/>
</dbReference>
<dbReference type="GO" id="GO:0000179">
    <property type="term" value="F:rRNA (adenine-N6,N6-)-dimethyltransferase activity"/>
    <property type="evidence" value="ECO:0007669"/>
    <property type="project" value="UniProtKB-UniRule"/>
</dbReference>
<dbReference type="InterPro" id="IPR023165">
    <property type="entry name" value="rRNA_Ade_diMease-like_C"/>
</dbReference>
<evidence type="ECO:0000256" key="4">
    <source>
        <dbReference type="ARBA" id="ARBA00022884"/>
    </source>
</evidence>
<dbReference type="GO" id="GO:0005829">
    <property type="term" value="C:cytosol"/>
    <property type="evidence" value="ECO:0007669"/>
    <property type="project" value="TreeGrafter"/>
</dbReference>
<dbReference type="Proteomes" id="UP001219066">
    <property type="component" value="Plasmid unnamed1"/>
</dbReference>
<accession>A0AAX3SVZ3</accession>
<feature type="binding site" evidence="5">
    <location>
        <position position="99"/>
    </location>
    <ligand>
        <name>S-adenosyl-L-methionine</name>
        <dbReference type="ChEBI" id="CHEBI:59789"/>
    </ligand>
</feature>
<dbReference type="InterPro" id="IPR020598">
    <property type="entry name" value="rRNA_Ade_methylase_Trfase_N"/>
</dbReference>
<evidence type="ECO:0000313" key="8">
    <source>
        <dbReference type="EMBL" id="WFF84180.1"/>
    </source>
</evidence>
<evidence type="ECO:0000256" key="6">
    <source>
        <dbReference type="SAM" id="MobiDB-lite"/>
    </source>
</evidence>
<keyword evidence="3 5" id="KW-0949">S-adenosyl-L-methionine</keyword>
<geneLocation type="plasmid" evidence="8 9">
    <name>unnamed1</name>
</geneLocation>
<dbReference type="SMART" id="SM00650">
    <property type="entry name" value="rADc"/>
    <property type="match status" value="1"/>
</dbReference>
<evidence type="ECO:0000256" key="2">
    <source>
        <dbReference type="ARBA" id="ARBA00022679"/>
    </source>
</evidence>
<dbReference type="Gene3D" id="1.10.8.100">
    <property type="entry name" value="Ribosomal RNA adenine dimethylase-like, domain 2"/>
    <property type="match status" value="1"/>
</dbReference>
<feature type="region of interest" description="Disordered" evidence="6">
    <location>
        <begin position="272"/>
        <end position="294"/>
    </location>
</feature>
<evidence type="ECO:0000256" key="3">
    <source>
        <dbReference type="ARBA" id="ARBA00022691"/>
    </source>
</evidence>
<dbReference type="PANTHER" id="PTHR11727">
    <property type="entry name" value="DIMETHYLADENOSINE TRANSFERASE"/>
    <property type="match status" value="1"/>
</dbReference>
<dbReference type="RefSeq" id="WP_079391557.1">
    <property type="nucleotide sequence ID" value="NZ_CP120957.1"/>
</dbReference>
<sequence length="294" mass="33186">MVHRQDKFSYREVLPVNQDERRRKLSQNFLVDQRAISTMVDALEGDVRTPVLEFAAGSGNITRKLVSGGYSVSAVELDHQLASKLKVDFAGKARVFECDLMAFELPTEAFNIVSNVPFHLSTDLQRRLMMASHWTIAVLLLQWEVARKRAGLQGGTLVTAAWWPWFDFELLARVPAHAFRPVPRVDCGILRIRRRPLPLVDDQVAYQQFVEAVFTGRGRGLGNILQKFLAKGVLDSVGREQSIDFNGLPKDLTPPQWVALFRAFSAFKNTKSGTSNNGRAAPKFTKRTRDYSPR</sequence>
<feature type="binding site" evidence="5">
    <location>
        <position position="30"/>
    </location>
    <ligand>
        <name>S-adenosyl-L-methionine</name>
        <dbReference type="ChEBI" id="CHEBI:59789"/>
    </ligand>
</feature>
<gene>
    <name evidence="8" type="primary">erm</name>
    <name evidence="8" type="ORF">PYR84_30190</name>
</gene>
<reference evidence="8" key="1">
    <citation type="submission" date="2023-03" db="EMBL/GenBank/DDBJ databases">
        <title>Synergistic degradation of erythromycin by symbiotic bacteria Ery-6A and Ery-6B and application in simulated water remediation.</title>
        <authorList>
            <person name="Xu S."/>
        </authorList>
    </citation>
    <scope>NUCLEOTIDE SEQUENCE</scope>
    <source>
        <strain evidence="8">Ery-6A</strain>
        <plasmid evidence="8">unnamed1</plasmid>
    </source>
</reference>
<evidence type="ECO:0000256" key="5">
    <source>
        <dbReference type="PROSITE-ProRule" id="PRU01026"/>
    </source>
</evidence>
<feature type="binding site" evidence="5">
    <location>
        <position position="76"/>
    </location>
    <ligand>
        <name>S-adenosyl-L-methionine</name>
        <dbReference type="ChEBI" id="CHEBI:59789"/>
    </ligand>
</feature>
<proteinExistence type="inferred from homology"/>
<keyword evidence="2 5" id="KW-0808">Transferase</keyword>
<protein>
    <submittedName>
        <fullName evidence="8">23S ribosomal RNA methyltransferase Erm</fullName>
    </submittedName>
</protein>
<keyword evidence="1 5" id="KW-0489">Methyltransferase</keyword>
<dbReference type="CDD" id="cd02440">
    <property type="entry name" value="AdoMet_MTases"/>
    <property type="match status" value="1"/>
</dbReference>
<name>A0AAX3SVZ3_9BURK</name>
<dbReference type="AlphaFoldDB" id="A0AAX3SVZ3"/>
<dbReference type="InterPro" id="IPR001737">
    <property type="entry name" value="KsgA/Erm"/>
</dbReference>
<dbReference type="GO" id="GO:0003723">
    <property type="term" value="F:RNA binding"/>
    <property type="evidence" value="ECO:0007669"/>
    <property type="project" value="UniProtKB-UniRule"/>
</dbReference>
<comment type="caution">
    <text evidence="5">Lacks conserved residue(s) required for the propagation of feature annotation.</text>
</comment>
<dbReference type="Pfam" id="PF00398">
    <property type="entry name" value="RrnaAD"/>
    <property type="match status" value="1"/>
</dbReference>
<dbReference type="PANTHER" id="PTHR11727:SF7">
    <property type="entry name" value="DIMETHYLADENOSINE TRANSFERASE-RELATED"/>
    <property type="match status" value="1"/>
</dbReference>
<dbReference type="NCBIfam" id="NF000499">
    <property type="entry name" value="Erm23S_rRNA_broad"/>
    <property type="match status" value="1"/>
</dbReference>
<evidence type="ECO:0000256" key="1">
    <source>
        <dbReference type="ARBA" id="ARBA00022603"/>
    </source>
</evidence>
<feature type="binding site" evidence="5">
    <location>
        <position position="115"/>
    </location>
    <ligand>
        <name>S-adenosyl-L-methionine</name>
        <dbReference type="ChEBI" id="CHEBI:59789"/>
    </ligand>
</feature>
<comment type="similarity">
    <text evidence="5">Belongs to the class I-like SAM-binding methyltransferase superfamily. rRNA adenine N(6)-methyltransferase family.</text>
</comment>
<keyword evidence="8" id="KW-0614">Plasmid</keyword>